<dbReference type="Proteomes" id="UP001153332">
    <property type="component" value="Unassembled WGS sequence"/>
</dbReference>
<protein>
    <submittedName>
        <fullName evidence="1">Uncharacterized protein</fullName>
    </submittedName>
</protein>
<sequence length="202" mass="23284">MYRLNPYNILGVNPTDSLRTVKHAWHRLTSRYNPDEAEQTEEIHEGYVLIQNAYETIYREKSEGPETLQNAQQSQGQHQGQGTSHELNYRAAANMIDRLDRSLVSFFALEETILQLDGLIAQMRDLPEASWGPNAPTQAILDSLSELIARHDEMVNVYRRLESDARVVENAPIGRRWHLLRVLVTHAALWPQAQWLNPYQDV</sequence>
<evidence type="ECO:0000313" key="1">
    <source>
        <dbReference type="EMBL" id="KAJ8125892.1"/>
    </source>
</evidence>
<dbReference type="EMBL" id="JAPUUL010002128">
    <property type="protein sequence ID" value="KAJ8125892.1"/>
    <property type="molecule type" value="Genomic_DNA"/>
</dbReference>
<gene>
    <name evidence="1" type="ORF">O1611_g7746</name>
</gene>
<organism evidence="1 2">
    <name type="scientific">Lasiodiplodia mahajangana</name>
    <dbReference type="NCBI Taxonomy" id="1108764"/>
    <lineage>
        <taxon>Eukaryota</taxon>
        <taxon>Fungi</taxon>
        <taxon>Dikarya</taxon>
        <taxon>Ascomycota</taxon>
        <taxon>Pezizomycotina</taxon>
        <taxon>Dothideomycetes</taxon>
        <taxon>Dothideomycetes incertae sedis</taxon>
        <taxon>Botryosphaeriales</taxon>
        <taxon>Botryosphaeriaceae</taxon>
        <taxon>Lasiodiplodia</taxon>
    </lineage>
</organism>
<name>A0ACC2JF09_9PEZI</name>
<reference evidence="1" key="1">
    <citation type="submission" date="2022-12" db="EMBL/GenBank/DDBJ databases">
        <title>Genome Sequence of Lasiodiplodia mahajangana.</title>
        <authorList>
            <person name="Buettner E."/>
        </authorList>
    </citation>
    <scope>NUCLEOTIDE SEQUENCE</scope>
    <source>
        <strain evidence="1">VT137</strain>
    </source>
</reference>
<evidence type="ECO:0000313" key="2">
    <source>
        <dbReference type="Proteomes" id="UP001153332"/>
    </source>
</evidence>
<proteinExistence type="predicted"/>
<accession>A0ACC2JF09</accession>
<keyword evidence="2" id="KW-1185">Reference proteome</keyword>
<comment type="caution">
    <text evidence="1">The sequence shown here is derived from an EMBL/GenBank/DDBJ whole genome shotgun (WGS) entry which is preliminary data.</text>
</comment>